<protein>
    <submittedName>
        <fullName evidence="1">Uncharacterized protein</fullName>
    </submittedName>
</protein>
<reference evidence="1 2" key="1">
    <citation type="submission" date="2016-09" db="EMBL/GenBank/DDBJ databases">
        <title>Complete genome sequence of Pseudomonas aeruginosa phage JG054.</title>
        <authorList>
            <person name="Uhlig C.M."/>
            <person name="Bunk B."/>
            <person name="Rohde M."/>
            <person name="Schobert M."/>
            <person name="Jahn D."/>
        </authorList>
    </citation>
    <scope>NUCLEOTIDE SEQUENCE [LARGE SCALE GENOMIC DNA]</scope>
</reference>
<evidence type="ECO:0000313" key="1">
    <source>
        <dbReference type="EMBL" id="ARB11214.1"/>
    </source>
</evidence>
<dbReference type="Proteomes" id="UP000240696">
    <property type="component" value="Segment"/>
</dbReference>
<proteinExistence type="predicted"/>
<evidence type="ECO:0000313" key="2">
    <source>
        <dbReference type="Proteomes" id="UP000240696"/>
    </source>
</evidence>
<keyword evidence="2" id="KW-1185">Reference proteome</keyword>
<gene>
    <name evidence="1" type="ORF">JG054_00069</name>
</gene>
<accession>A0A2H4GYG0</accession>
<sequence length="87" mass="9998">MKYQDIQNEVWRQATAQEKVLGRDGNHWPDLLYVGQEEWALIRANAHRADLHTTGPDSRKYMGFDVIPVDKKNHLRVGTSAPIGEEK</sequence>
<name>A0A2H4GYG0_9CAUD</name>
<dbReference type="EMBL" id="KX898400">
    <property type="protein sequence ID" value="ARB11214.1"/>
    <property type="molecule type" value="Genomic_DNA"/>
</dbReference>
<organism evidence="1 2">
    <name type="scientific">Pseudomonas phage JG054</name>
    <dbReference type="NCBI Taxonomy" id="1970800"/>
    <lineage>
        <taxon>Viruses</taxon>
        <taxon>Duplodnaviria</taxon>
        <taxon>Heunggongvirae</taxon>
        <taxon>Uroviricota</taxon>
        <taxon>Caudoviricetes</taxon>
        <taxon>Queuovirinae</taxon>
        <taxon>Nipunavirus</taxon>
        <taxon>Nipunavirus JG054</taxon>
    </lineage>
</organism>